<comment type="caution">
    <text evidence="2">The sequence shown here is derived from an EMBL/GenBank/DDBJ whole genome shotgun (WGS) entry which is preliminary data.</text>
</comment>
<organism evidence="2 3">
    <name type="scientific">Nocardioides donggukensis</name>
    <dbReference type="NCBI Taxonomy" id="2774019"/>
    <lineage>
        <taxon>Bacteria</taxon>
        <taxon>Bacillati</taxon>
        <taxon>Actinomycetota</taxon>
        <taxon>Actinomycetes</taxon>
        <taxon>Propionibacteriales</taxon>
        <taxon>Nocardioidaceae</taxon>
        <taxon>Nocardioides</taxon>
    </lineage>
</organism>
<feature type="transmembrane region" description="Helical" evidence="1">
    <location>
        <begin position="418"/>
        <end position="436"/>
    </location>
</feature>
<keyword evidence="1" id="KW-1133">Transmembrane helix</keyword>
<evidence type="ECO:0000313" key="3">
    <source>
        <dbReference type="Proteomes" id="UP000616839"/>
    </source>
</evidence>
<feature type="transmembrane region" description="Helical" evidence="1">
    <location>
        <begin position="380"/>
        <end position="398"/>
    </location>
</feature>
<feature type="transmembrane region" description="Helical" evidence="1">
    <location>
        <begin position="286"/>
        <end position="308"/>
    </location>
</feature>
<keyword evidence="3" id="KW-1185">Reference proteome</keyword>
<evidence type="ECO:0000313" key="2">
    <source>
        <dbReference type="EMBL" id="MBD8868736.1"/>
    </source>
</evidence>
<name>A0A927K6I2_9ACTN</name>
<gene>
    <name evidence="2" type="ORF">IE331_03765</name>
</gene>
<proteinExistence type="predicted"/>
<feature type="transmembrane region" description="Helical" evidence="1">
    <location>
        <begin position="66"/>
        <end position="88"/>
    </location>
</feature>
<feature type="transmembrane region" description="Helical" evidence="1">
    <location>
        <begin position="182"/>
        <end position="203"/>
    </location>
</feature>
<accession>A0A927K6I2</accession>
<sequence>MRLDAHGIGGAKDLPIPAEYAIAGAAAALAISFTVLALAWREPRFNVGAAPRPVPPVLARIVDHPAFGAVLRTLGLGFFLYVAAAAVFGPDRATNPFFGVFYVLLWVGIVPLSLLFGPFYRAISPVRTVNLLLARVSGSDPDVGLRDYPARLGYWPAAAALFGFVWFELVYPFNGELGPARLWCAAYVGVMLVGGAVFGNRFYEYADPFEAYSTLVGRLSVWGRHEGALVVRSPLANLDLTPARPGLLAAAAVLLGSTAFDSFTNSSFWVRTAQDSAIDGTVLNTLALSGFVLAVGALFAGGVMATGIHDEHRRRELPALFAHSLVPIIVGYIAAHYLSYLVELGQQTVIQLSDPFGTGADYLGTGDRAVNYWLTLHPTFLATTKVAAVVLGHVVAVVAAHDRAIRLLPRRHQLTGQLTLLAVMVGFTVGGLYLLFGG</sequence>
<dbReference type="RefSeq" id="WP_192140605.1">
    <property type="nucleotide sequence ID" value="NZ_JACYXZ010000001.1"/>
</dbReference>
<feature type="transmembrane region" description="Helical" evidence="1">
    <location>
        <begin position="152"/>
        <end position="170"/>
    </location>
</feature>
<keyword evidence="1" id="KW-0472">Membrane</keyword>
<feature type="transmembrane region" description="Helical" evidence="1">
    <location>
        <begin position="100"/>
        <end position="123"/>
    </location>
</feature>
<dbReference type="EMBL" id="JACYXZ010000001">
    <property type="protein sequence ID" value="MBD8868736.1"/>
    <property type="molecule type" value="Genomic_DNA"/>
</dbReference>
<feature type="transmembrane region" description="Helical" evidence="1">
    <location>
        <begin position="20"/>
        <end position="40"/>
    </location>
</feature>
<protein>
    <recommendedName>
        <fullName evidence="4">Fenitrothion hydrolase</fullName>
    </recommendedName>
</protein>
<dbReference type="Proteomes" id="UP000616839">
    <property type="component" value="Unassembled WGS sequence"/>
</dbReference>
<evidence type="ECO:0000256" key="1">
    <source>
        <dbReference type="SAM" id="Phobius"/>
    </source>
</evidence>
<evidence type="ECO:0008006" key="4">
    <source>
        <dbReference type="Google" id="ProtNLM"/>
    </source>
</evidence>
<keyword evidence="1" id="KW-0812">Transmembrane</keyword>
<feature type="transmembrane region" description="Helical" evidence="1">
    <location>
        <begin position="320"/>
        <end position="338"/>
    </location>
</feature>
<reference evidence="2" key="1">
    <citation type="submission" date="2020-09" db="EMBL/GenBank/DDBJ databases">
        <title>Nocardioides sp. strain MJB4 16S ribosomal RNA gene Genome sequencing and assembly.</title>
        <authorList>
            <person name="Kim I."/>
        </authorList>
    </citation>
    <scope>NUCLEOTIDE SEQUENCE</scope>
    <source>
        <strain evidence="2">MJB4</strain>
    </source>
</reference>
<dbReference type="AlphaFoldDB" id="A0A927K6I2"/>